<dbReference type="InterPro" id="IPR021322">
    <property type="entry name" value="DUF2924"/>
</dbReference>
<accession>A0ABT6X9E2</accession>
<comment type="caution">
    <text evidence="1">The sequence shown here is derived from an EMBL/GenBank/DDBJ whole genome shotgun (WGS) entry which is preliminary data.</text>
</comment>
<dbReference type="EMBL" id="JASGBH010000009">
    <property type="protein sequence ID" value="MDI9234691.1"/>
    <property type="molecule type" value="Genomic_DNA"/>
</dbReference>
<proteinExistence type="predicted"/>
<evidence type="ECO:0000313" key="1">
    <source>
        <dbReference type="EMBL" id="MDI9234691.1"/>
    </source>
</evidence>
<evidence type="ECO:0000313" key="2">
    <source>
        <dbReference type="Proteomes" id="UP001431902"/>
    </source>
</evidence>
<gene>
    <name evidence="1" type="ORF">QLQ16_12715</name>
</gene>
<sequence>MKNTAPPMRDILRTGQISEQLHALPNMKMPELWALWDQFFVHRPARPNRTHIESRLIYKLQEQAYGALPSGTRNMLADYGARFSKIKTAAPSTRTLLPGTTLLREFDGHKYKVTVLPTGGYEFDGQRYKSLSAIAKLITGTQWSGPAFFGLKGKKA</sequence>
<protein>
    <submittedName>
        <fullName evidence="1">DUF2924 domain-containing protein</fullName>
    </submittedName>
</protein>
<keyword evidence="2" id="KW-1185">Reference proteome</keyword>
<dbReference type="Proteomes" id="UP001431902">
    <property type="component" value="Unassembled WGS sequence"/>
</dbReference>
<organism evidence="1 2">
    <name type="scientific">Limnohabitans lacus</name>
    <dbReference type="NCBI Taxonomy" id="3045173"/>
    <lineage>
        <taxon>Bacteria</taxon>
        <taxon>Pseudomonadati</taxon>
        <taxon>Pseudomonadota</taxon>
        <taxon>Betaproteobacteria</taxon>
        <taxon>Burkholderiales</taxon>
        <taxon>Comamonadaceae</taxon>
        <taxon>Limnohabitans</taxon>
    </lineage>
</organism>
<reference evidence="1" key="1">
    <citation type="submission" date="2023-05" db="EMBL/GenBank/DDBJ databases">
        <title>Limnohabitans sp. strain HM2-2 Genome sequencing and assembly.</title>
        <authorList>
            <person name="Jung Y."/>
        </authorList>
    </citation>
    <scope>NUCLEOTIDE SEQUENCE</scope>
    <source>
        <strain evidence="1">HM2-2</strain>
    </source>
</reference>
<dbReference type="Pfam" id="PF11149">
    <property type="entry name" value="DUF2924"/>
    <property type="match status" value="1"/>
</dbReference>
<dbReference type="RefSeq" id="WP_276308849.1">
    <property type="nucleotide sequence ID" value="NZ_JASGBH010000009.1"/>
</dbReference>
<name>A0ABT6X9E2_9BURK</name>